<gene>
    <name evidence="3" type="ORF">BBOV_IV000640</name>
</gene>
<organism evidence="3 4">
    <name type="scientific">Babesia bovis</name>
    <dbReference type="NCBI Taxonomy" id="5865"/>
    <lineage>
        <taxon>Eukaryota</taxon>
        <taxon>Sar</taxon>
        <taxon>Alveolata</taxon>
        <taxon>Apicomplexa</taxon>
        <taxon>Aconoidasida</taxon>
        <taxon>Piroplasmida</taxon>
        <taxon>Babesiidae</taxon>
        <taxon>Babesia</taxon>
    </lineage>
</organism>
<protein>
    <recommendedName>
        <fullName evidence="2">Vesicle transport v-SNARE N-terminal domain-containing protein</fullName>
    </recommendedName>
</protein>
<sequence length="107" mass="12080">MSDLFDEYHRHVNKLLDNIFEQLNACEKDSHGSLPSRRQNLEQLKNTIKSAEETARQLDLEAHASNNDIAASRINEVATIKTKLKNASNRTNTLDNELQHAELIGGL</sequence>
<dbReference type="AlphaFoldDB" id="A7AV36"/>
<feature type="coiled-coil region" evidence="1">
    <location>
        <begin position="34"/>
        <end position="104"/>
    </location>
</feature>
<dbReference type="InterPro" id="IPR038407">
    <property type="entry name" value="v-SNARE_N_sf"/>
</dbReference>
<dbReference type="Gene3D" id="1.20.58.400">
    <property type="entry name" value="t-snare proteins"/>
    <property type="match status" value="1"/>
</dbReference>
<dbReference type="Pfam" id="PF05008">
    <property type="entry name" value="V-SNARE"/>
    <property type="match status" value="1"/>
</dbReference>
<dbReference type="GeneID" id="5477750"/>
<proteinExistence type="predicted"/>
<comment type="caution">
    <text evidence="3">The sequence shown here is derived from an EMBL/GenBank/DDBJ whole genome shotgun (WGS) entry which is preliminary data.</text>
</comment>
<keyword evidence="1" id="KW-0175">Coiled coil</keyword>
<dbReference type="eggNOG" id="ENOG502RWNK">
    <property type="taxonomic scope" value="Eukaryota"/>
</dbReference>
<name>A7AV36_BABBO</name>
<evidence type="ECO:0000256" key="1">
    <source>
        <dbReference type="SAM" id="Coils"/>
    </source>
</evidence>
<keyword evidence="4" id="KW-1185">Reference proteome</keyword>
<dbReference type="GO" id="GO:0006886">
    <property type="term" value="P:intracellular protein transport"/>
    <property type="evidence" value="ECO:0007669"/>
    <property type="project" value="InterPro"/>
</dbReference>
<reference evidence="3 4" key="1">
    <citation type="journal article" date="2007" name="PLoS Pathog.">
        <title>Genome sequence of Babesia bovis and comparative analysis of apicomplexan hemoprotozoa.</title>
        <authorList>
            <person name="Brayton K.A."/>
            <person name="Lau A.O.T."/>
            <person name="Herndon D.R."/>
            <person name="Hannick L."/>
            <person name="Kappmeyer L.S."/>
            <person name="Berens S.J."/>
            <person name="Bidwell S.L."/>
            <person name="Brown W.C."/>
            <person name="Crabtree J."/>
            <person name="Fadrosh D."/>
            <person name="Feldblum T."/>
            <person name="Forberger H.A."/>
            <person name="Haas B.J."/>
            <person name="Howell J.M."/>
            <person name="Khouri H."/>
            <person name="Koo H."/>
            <person name="Mann D.J."/>
            <person name="Norimine J."/>
            <person name="Paulsen I.T."/>
            <person name="Radune D."/>
            <person name="Ren Q."/>
            <person name="Smith R.K. Jr."/>
            <person name="Suarez C.E."/>
            <person name="White O."/>
            <person name="Wortman J.R."/>
            <person name="Knowles D.P. Jr."/>
            <person name="McElwain T.F."/>
            <person name="Nene V.M."/>
        </authorList>
    </citation>
    <scope>NUCLEOTIDE SEQUENCE [LARGE SCALE GENOMIC DNA]</scope>
    <source>
        <strain evidence="3">T2Bo</strain>
    </source>
</reference>
<evidence type="ECO:0000259" key="2">
    <source>
        <dbReference type="Pfam" id="PF05008"/>
    </source>
</evidence>
<dbReference type="KEGG" id="bbo:BBOV_IV000640"/>
<dbReference type="GO" id="GO:0016020">
    <property type="term" value="C:membrane"/>
    <property type="evidence" value="ECO:0007669"/>
    <property type="project" value="InterPro"/>
</dbReference>
<reference evidence="4" key="2">
    <citation type="journal article" date="2020" name="Data Brief">
        <title>Transcriptome dataset of Babesia bovis life stages within vertebrate and invertebrate hosts.</title>
        <authorList>
            <person name="Ueti M.W."/>
            <person name="Johnson W.C."/>
            <person name="Kappmeyer L.S."/>
            <person name="Herndon D.R."/>
            <person name="Mousel M.R."/>
            <person name="Reif K.E."/>
            <person name="Taus N.S."/>
            <person name="Ifeonu O.O."/>
            <person name="Silva J.C."/>
            <person name="Suarez C.E."/>
            <person name="Brayton K.A."/>
        </authorList>
    </citation>
    <scope>NUCLEOTIDE SEQUENCE [LARGE SCALE GENOMIC DNA]</scope>
</reference>
<feature type="domain" description="Vesicle transport v-SNARE N-terminal" evidence="2">
    <location>
        <begin position="1"/>
        <end position="100"/>
    </location>
</feature>
<dbReference type="InterPro" id="IPR007705">
    <property type="entry name" value="Vesicle_trsprt_v-SNARE_N"/>
</dbReference>
<reference evidence="4" key="3">
    <citation type="journal article" date="2021" name="Int. J. Parasitol.">
        <title>Comparative analysis of gene expression between Babesia bovis blood stages and kinetes allowed by improved genome annotation.</title>
        <authorList>
            <person name="Ueti M.W."/>
            <person name="Johnson W.C."/>
            <person name="Kappmeyer L.S."/>
            <person name="Herndon D.R."/>
            <person name="Mousel M.R."/>
            <person name="Reif K.E."/>
            <person name="Taus N.S."/>
            <person name="Ifeonu O.O."/>
            <person name="Silva J.C."/>
            <person name="Suarez C.E."/>
            <person name="Brayton K.A."/>
        </authorList>
    </citation>
    <scope>NUCLEOTIDE SEQUENCE [LARGE SCALE GENOMIC DNA]</scope>
</reference>
<dbReference type="VEuPathDB" id="PiroplasmaDB:BBOV_IV000640"/>
<accession>A7AV36</accession>
<evidence type="ECO:0000313" key="3">
    <source>
        <dbReference type="EMBL" id="EDO05662.1"/>
    </source>
</evidence>
<evidence type="ECO:0000313" key="4">
    <source>
        <dbReference type="Proteomes" id="UP000002173"/>
    </source>
</evidence>
<dbReference type="EMBL" id="AAXT01000004">
    <property type="protein sequence ID" value="EDO05662.1"/>
    <property type="molecule type" value="Genomic_DNA"/>
</dbReference>
<dbReference type="Proteomes" id="UP000002173">
    <property type="component" value="Unassembled WGS sequence"/>
</dbReference>
<dbReference type="InParanoid" id="A7AV36"/>